<accession>A0A1I4XLY1</accession>
<evidence type="ECO:0000313" key="2">
    <source>
        <dbReference type="Proteomes" id="UP000183107"/>
    </source>
</evidence>
<proteinExistence type="predicted"/>
<dbReference type="Proteomes" id="UP000183107">
    <property type="component" value="Unassembled WGS sequence"/>
</dbReference>
<dbReference type="AlphaFoldDB" id="A0A1I4XLY1"/>
<gene>
    <name evidence="1" type="ORF">SAMN05216386_0202</name>
</gene>
<reference evidence="2" key="1">
    <citation type="submission" date="2016-10" db="EMBL/GenBank/DDBJ databases">
        <authorList>
            <person name="Varghese N."/>
        </authorList>
    </citation>
    <scope>NUCLEOTIDE SEQUENCE [LARGE SCALE GENOMIC DNA]</scope>
    <source>
        <strain evidence="2">Nsp8</strain>
    </source>
</reference>
<name>A0A1I4XLY1_9PROT</name>
<dbReference type="EMBL" id="FOVJ01000001">
    <property type="protein sequence ID" value="SFN26827.1"/>
    <property type="molecule type" value="Genomic_DNA"/>
</dbReference>
<protein>
    <submittedName>
        <fullName evidence="1">Uncharacterized protein</fullName>
    </submittedName>
</protein>
<keyword evidence="2" id="KW-1185">Reference proteome</keyword>
<sequence length="75" mass="8493">MRELIKLGDSTDIRQLVCEKLIQTIWWIPSLHHHGVNVHNDNEFSGARIYSPLPVTEALLHPLANVTRIVSPTSI</sequence>
<organism evidence="1 2">
    <name type="scientific">Nitrosospira briensis</name>
    <dbReference type="NCBI Taxonomy" id="35799"/>
    <lineage>
        <taxon>Bacteria</taxon>
        <taxon>Pseudomonadati</taxon>
        <taxon>Pseudomonadota</taxon>
        <taxon>Betaproteobacteria</taxon>
        <taxon>Nitrosomonadales</taxon>
        <taxon>Nitrosomonadaceae</taxon>
        <taxon>Nitrosospira</taxon>
    </lineage>
</organism>
<evidence type="ECO:0000313" key="1">
    <source>
        <dbReference type="EMBL" id="SFN26827.1"/>
    </source>
</evidence>